<dbReference type="Proteomes" id="UP000070263">
    <property type="component" value="Unassembled WGS sequence"/>
</dbReference>
<accession>A0A133VIH2</accession>
<proteinExistence type="predicted"/>
<sequence>MKISFLCPKCEDLVIAEYGDDNLTITEGCYCCTDLMEWYSSLLQDWDNITIMNLDKYMELRNFEVKQTICEFDC</sequence>
<gene>
    <name evidence="1" type="ORF">AKJ51_04045</name>
</gene>
<name>A0A133VIH2_9EURY</name>
<evidence type="ECO:0000313" key="1">
    <source>
        <dbReference type="EMBL" id="KXB06210.1"/>
    </source>
</evidence>
<keyword evidence="2" id="KW-1185">Reference proteome</keyword>
<comment type="caution">
    <text evidence="1">The sequence shown here is derived from an EMBL/GenBank/DDBJ whole genome shotgun (WGS) entry which is preliminary data.</text>
</comment>
<evidence type="ECO:0000313" key="2">
    <source>
        <dbReference type="Proteomes" id="UP000070263"/>
    </source>
</evidence>
<reference evidence="1 2" key="1">
    <citation type="journal article" date="2016" name="Sci. Rep.">
        <title>Metabolic traits of an uncultured archaeal lineage -MSBL1- from brine pools of the Red Sea.</title>
        <authorList>
            <person name="Mwirichia R."/>
            <person name="Alam I."/>
            <person name="Rashid M."/>
            <person name="Vinu M."/>
            <person name="Ba-Alawi W."/>
            <person name="Anthony Kamau A."/>
            <person name="Kamanda Ngugi D."/>
            <person name="Goker M."/>
            <person name="Klenk H.P."/>
            <person name="Bajic V."/>
            <person name="Stingl U."/>
        </authorList>
    </citation>
    <scope>NUCLEOTIDE SEQUENCE [LARGE SCALE GENOMIC DNA]</scope>
    <source>
        <strain evidence="1">SCGC-AAA382A20</strain>
    </source>
</reference>
<protein>
    <submittedName>
        <fullName evidence="1">Uncharacterized protein</fullName>
    </submittedName>
</protein>
<dbReference type="EMBL" id="LHYE01000053">
    <property type="protein sequence ID" value="KXB06210.1"/>
    <property type="molecule type" value="Genomic_DNA"/>
</dbReference>
<organism evidence="1 2">
    <name type="scientific">candidate division MSBL1 archaeon SCGC-AAA382A20</name>
    <dbReference type="NCBI Taxonomy" id="1698280"/>
    <lineage>
        <taxon>Archaea</taxon>
        <taxon>Methanobacteriati</taxon>
        <taxon>Methanobacteriota</taxon>
        <taxon>candidate division MSBL1</taxon>
    </lineage>
</organism>
<dbReference type="AlphaFoldDB" id="A0A133VIH2"/>